<accession>A0A0E9TCQ1</accession>
<organism evidence="1">
    <name type="scientific">Anguilla anguilla</name>
    <name type="common">European freshwater eel</name>
    <name type="synonym">Muraena anguilla</name>
    <dbReference type="NCBI Taxonomy" id="7936"/>
    <lineage>
        <taxon>Eukaryota</taxon>
        <taxon>Metazoa</taxon>
        <taxon>Chordata</taxon>
        <taxon>Craniata</taxon>
        <taxon>Vertebrata</taxon>
        <taxon>Euteleostomi</taxon>
        <taxon>Actinopterygii</taxon>
        <taxon>Neopterygii</taxon>
        <taxon>Teleostei</taxon>
        <taxon>Anguilliformes</taxon>
        <taxon>Anguillidae</taxon>
        <taxon>Anguilla</taxon>
    </lineage>
</organism>
<evidence type="ECO:0000313" key="1">
    <source>
        <dbReference type="EMBL" id="JAH51459.1"/>
    </source>
</evidence>
<dbReference type="AlphaFoldDB" id="A0A0E9TCQ1"/>
<reference evidence="1" key="2">
    <citation type="journal article" date="2015" name="Fish Shellfish Immunol.">
        <title>Early steps in the European eel (Anguilla anguilla)-Vibrio vulnificus interaction in the gills: Role of the RtxA13 toxin.</title>
        <authorList>
            <person name="Callol A."/>
            <person name="Pajuelo D."/>
            <person name="Ebbesson L."/>
            <person name="Teles M."/>
            <person name="MacKenzie S."/>
            <person name="Amaro C."/>
        </authorList>
    </citation>
    <scope>NUCLEOTIDE SEQUENCE</scope>
</reference>
<protein>
    <submittedName>
        <fullName evidence="1">Uncharacterized protein</fullName>
    </submittedName>
</protein>
<reference evidence="1" key="1">
    <citation type="submission" date="2014-11" db="EMBL/GenBank/DDBJ databases">
        <authorList>
            <person name="Amaro Gonzalez C."/>
        </authorList>
    </citation>
    <scope>NUCLEOTIDE SEQUENCE</scope>
</reference>
<dbReference type="EMBL" id="GBXM01057118">
    <property type="protein sequence ID" value="JAH51459.1"/>
    <property type="molecule type" value="Transcribed_RNA"/>
</dbReference>
<proteinExistence type="predicted"/>
<name>A0A0E9TCQ1_ANGAN</name>
<sequence>MALKFFNNFSNIVSTLPPDKLCLLFSYL</sequence>